<feature type="domain" description="Major facilitator superfamily (MFS) profile" evidence="9">
    <location>
        <begin position="1"/>
        <end position="440"/>
    </location>
</feature>
<dbReference type="CDD" id="cd17321">
    <property type="entry name" value="MFS_MMR_MDR_like"/>
    <property type="match status" value="1"/>
</dbReference>
<feature type="transmembrane region" description="Helical" evidence="8">
    <location>
        <begin position="66"/>
        <end position="93"/>
    </location>
</feature>
<feature type="transmembrane region" description="Helical" evidence="8">
    <location>
        <begin position="99"/>
        <end position="117"/>
    </location>
</feature>
<feature type="transmembrane region" description="Helical" evidence="8">
    <location>
        <begin position="41"/>
        <end position="59"/>
    </location>
</feature>
<dbReference type="InterPro" id="IPR020846">
    <property type="entry name" value="MFS_dom"/>
</dbReference>
<feature type="transmembrane region" description="Helical" evidence="8">
    <location>
        <begin position="155"/>
        <end position="173"/>
    </location>
</feature>
<keyword evidence="4 8" id="KW-0812">Transmembrane</keyword>
<keyword evidence="3" id="KW-1003">Cell membrane</keyword>
<dbReference type="Gene3D" id="1.20.1250.20">
    <property type="entry name" value="MFS general substrate transporter like domains"/>
    <property type="match status" value="1"/>
</dbReference>
<dbReference type="Pfam" id="PF07690">
    <property type="entry name" value="MFS_1"/>
    <property type="match status" value="1"/>
</dbReference>
<gene>
    <name evidence="10" type="ORF">GCM10010170_110370</name>
</gene>
<proteinExistence type="predicted"/>
<keyword evidence="5 8" id="KW-1133">Transmembrane helix</keyword>
<dbReference type="Gene3D" id="1.20.1720.10">
    <property type="entry name" value="Multidrug resistance protein D"/>
    <property type="match status" value="1"/>
</dbReference>
<organism evidence="10 11">
    <name type="scientific">Dactylosporangium salmoneum</name>
    <dbReference type="NCBI Taxonomy" id="53361"/>
    <lineage>
        <taxon>Bacteria</taxon>
        <taxon>Bacillati</taxon>
        <taxon>Actinomycetota</taxon>
        <taxon>Actinomycetes</taxon>
        <taxon>Micromonosporales</taxon>
        <taxon>Micromonosporaceae</taxon>
        <taxon>Dactylosporangium</taxon>
    </lineage>
</organism>
<feature type="transmembrane region" description="Helical" evidence="8">
    <location>
        <begin position="281"/>
        <end position="305"/>
    </location>
</feature>
<dbReference type="InterPro" id="IPR011701">
    <property type="entry name" value="MFS"/>
</dbReference>
<keyword evidence="6 8" id="KW-0472">Membrane</keyword>
<dbReference type="PANTHER" id="PTHR42718:SF46">
    <property type="entry name" value="BLR6921 PROTEIN"/>
    <property type="match status" value="1"/>
</dbReference>
<feature type="transmembrane region" description="Helical" evidence="8">
    <location>
        <begin position="124"/>
        <end position="143"/>
    </location>
</feature>
<dbReference type="NCBIfam" id="TIGR00711">
    <property type="entry name" value="efflux_EmrB"/>
    <property type="match status" value="1"/>
</dbReference>
<dbReference type="EMBL" id="BAAARV010000142">
    <property type="protein sequence ID" value="GAA2395500.1"/>
    <property type="molecule type" value="Genomic_DNA"/>
</dbReference>
<evidence type="ECO:0000256" key="7">
    <source>
        <dbReference type="SAM" id="MobiDB-lite"/>
    </source>
</evidence>
<name>A0ABP5V6V1_9ACTN</name>
<sequence>MLGLASVASFMVILDMLVVATALSTIQRDLGASLSDLEWTVNAYTLSFACLILTGAALGDRLGRRAVFAAGLALFSLASAGCALAPSVGWLIAARTVQGAGAALVMPLALALLNAAFPPQRRGWALGVYGAVTGLAATVGPVAGGAATEGLAWQWIFWINVPIGLLAIPPLLARTPESRGARAPLDLPALLLSAVAALGVVWALVRGNAEGWTAPATLAPLAAGLLAAAGFVLREGRAAAPMVPLRLFRSRPFAGGNLVVFFANAGLTGAVFFTAQCFQVLYGHGAFVAGLWLLPLGVAPALVAPRAGALADRFGERALIVAGTLLLAAGFAWTGLAARAGGPYLALVVPLTLAGTGIISISVATRAVVSRVAPAEMAKAGGIFSTLRQLGGAFGVAVLGAVFAGAGETFGTGFRAAMLVAAALALAGTVAGLAVSAPPRPAAADAPAVPVPAGSAGPVRPGGSRSSSR</sequence>
<evidence type="ECO:0000259" key="9">
    <source>
        <dbReference type="PROSITE" id="PS50850"/>
    </source>
</evidence>
<feature type="region of interest" description="Disordered" evidence="7">
    <location>
        <begin position="438"/>
        <end position="469"/>
    </location>
</feature>
<dbReference type="InterPro" id="IPR036259">
    <property type="entry name" value="MFS_trans_sf"/>
</dbReference>
<comment type="caution">
    <text evidence="10">The sequence shown here is derived from an EMBL/GenBank/DDBJ whole genome shotgun (WGS) entry which is preliminary data.</text>
</comment>
<keyword evidence="11" id="KW-1185">Reference proteome</keyword>
<dbReference type="PANTHER" id="PTHR42718">
    <property type="entry name" value="MAJOR FACILITATOR SUPERFAMILY MULTIDRUG TRANSPORTER MFSC"/>
    <property type="match status" value="1"/>
</dbReference>
<protein>
    <submittedName>
        <fullName evidence="10">DHA2 family efflux MFS transporter permease subunit</fullName>
    </submittedName>
</protein>
<evidence type="ECO:0000256" key="4">
    <source>
        <dbReference type="ARBA" id="ARBA00022692"/>
    </source>
</evidence>
<reference evidence="11" key="1">
    <citation type="journal article" date="2019" name="Int. J. Syst. Evol. Microbiol.">
        <title>The Global Catalogue of Microorganisms (GCM) 10K type strain sequencing project: providing services to taxonomists for standard genome sequencing and annotation.</title>
        <authorList>
            <consortium name="The Broad Institute Genomics Platform"/>
            <consortium name="The Broad Institute Genome Sequencing Center for Infectious Disease"/>
            <person name="Wu L."/>
            <person name="Ma J."/>
        </authorList>
    </citation>
    <scope>NUCLEOTIDE SEQUENCE [LARGE SCALE GENOMIC DNA]</scope>
    <source>
        <strain evidence="11">JCM 3272</strain>
    </source>
</reference>
<evidence type="ECO:0000256" key="1">
    <source>
        <dbReference type="ARBA" id="ARBA00004651"/>
    </source>
</evidence>
<feature type="transmembrane region" description="Helical" evidence="8">
    <location>
        <begin position="185"/>
        <end position="205"/>
    </location>
</feature>
<feature type="transmembrane region" description="Helical" evidence="8">
    <location>
        <begin position="344"/>
        <end position="369"/>
    </location>
</feature>
<dbReference type="SUPFAM" id="SSF103473">
    <property type="entry name" value="MFS general substrate transporter"/>
    <property type="match status" value="1"/>
</dbReference>
<evidence type="ECO:0000313" key="11">
    <source>
        <dbReference type="Proteomes" id="UP001501444"/>
    </source>
</evidence>
<evidence type="ECO:0000256" key="5">
    <source>
        <dbReference type="ARBA" id="ARBA00022989"/>
    </source>
</evidence>
<dbReference type="Proteomes" id="UP001501444">
    <property type="component" value="Unassembled WGS sequence"/>
</dbReference>
<evidence type="ECO:0000256" key="8">
    <source>
        <dbReference type="SAM" id="Phobius"/>
    </source>
</evidence>
<feature type="transmembrane region" description="Helical" evidence="8">
    <location>
        <begin position="211"/>
        <end position="233"/>
    </location>
</feature>
<evidence type="ECO:0000256" key="3">
    <source>
        <dbReference type="ARBA" id="ARBA00022475"/>
    </source>
</evidence>
<keyword evidence="2" id="KW-0813">Transport</keyword>
<dbReference type="PROSITE" id="PS50850">
    <property type="entry name" value="MFS"/>
    <property type="match status" value="1"/>
</dbReference>
<feature type="transmembrane region" description="Helical" evidence="8">
    <location>
        <begin position="317"/>
        <end position="338"/>
    </location>
</feature>
<dbReference type="InterPro" id="IPR004638">
    <property type="entry name" value="EmrB-like"/>
</dbReference>
<comment type="subcellular location">
    <subcellularLocation>
        <location evidence="1">Cell membrane</location>
        <topology evidence="1">Multi-pass membrane protein</topology>
    </subcellularLocation>
</comment>
<evidence type="ECO:0000313" key="10">
    <source>
        <dbReference type="EMBL" id="GAA2395500.1"/>
    </source>
</evidence>
<feature type="transmembrane region" description="Helical" evidence="8">
    <location>
        <begin position="254"/>
        <end position="275"/>
    </location>
</feature>
<dbReference type="PRINTS" id="PR01036">
    <property type="entry name" value="TCRTETB"/>
</dbReference>
<evidence type="ECO:0000256" key="2">
    <source>
        <dbReference type="ARBA" id="ARBA00022448"/>
    </source>
</evidence>
<accession>A0ABP5V6V1</accession>
<feature type="transmembrane region" description="Helical" evidence="8">
    <location>
        <begin position="390"/>
        <end position="407"/>
    </location>
</feature>
<evidence type="ECO:0000256" key="6">
    <source>
        <dbReference type="ARBA" id="ARBA00023136"/>
    </source>
</evidence>
<feature type="transmembrane region" description="Helical" evidence="8">
    <location>
        <begin position="413"/>
        <end position="435"/>
    </location>
</feature>